<accession>A0A813G8W6</accession>
<keyword evidence="2" id="KW-1185">Reference proteome</keyword>
<dbReference type="EMBL" id="CAJNNV010027765">
    <property type="protein sequence ID" value="CAE8621522.1"/>
    <property type="molecule type" value="Genomic_DNA"/>
</dbReference>
<dbReference type="AlphaFoldDB" id="A0A813G8W6"/>
<sequence length="101" mass="10704">MPLGVRRETSCHPSACVSSRAIGRMPSRQASCCSCCCSCCCGCCCCCSSAVKSGSDSSIRSRSPGFFAPAWDFCQSGGYSIAGFFAPAWQNFRTKASQRVN</sequence>
<evidence type="ECO:0000313" key="2">
    <source>
        <dbReference type="Proteomes" id="UP000654075"/>
    </source>
</evidence>
<reference evidence="1" key="1">
    <citation type="submission" date="2021-02" db="EMBL/GenBank/DDBJ databases">
        <authorList>
            <person name="Dougan E. K."/>
            <person name="Rhodes N."/>
            <person name="Thang M."/>
            <person name="Chan C."/>
        </authorList>
    </citation>
    <scope>NUCLEOTIDE SEQUENCE</scope>
</reference>
<comment type="caution">
    <text evidence="1">The sequence shown here is derived from an EMBL/GenBank/DDBJ whole genome shotgun (WGS) entry which is preliminary data.</text>
</comment>
<name>A0A813G8W6_POLGL</name>
<organism evidence="1 2">
    <name type="scientific">Polarella glacialis</name>
    <name type="common">Dinoflagellate</name>
    <dbReference type="NCBI Taxonomy" id="89957"/>
    <lineage>
        <taxon>Eukaryota</taxon>
        <taxon>Sar</taxon>
        <taxon>Alveolata</taxon>
        <taxon>Dinophyceae</taxon>
        <taxon>Suessiales</taxon>
        <taxon>Suessiaceae</taxon>
        <taxon>Polarella</taxon>
    </lineage>
</organism>
<protein>
    <submittedName>
        <fullName evidence="1">Uncharacterized protein</fullName>
    </submittedName>
</protein>
<evidence type="ECO:0000313" key="1">
    <source>
        <dbReference type="EMBL" id="CAE8621522.1"/>
    </source>
</evidence>
<dbReference type="Proteomes" id="UP000654075">
    <property type="component" value="Unassembled WGS sequence"/>
</dbReference>
<proteinExistence type="predicted"/>
<gene>
    <name evidence="1" type="ORF">PGLA1383_LOCUS39040</name>
</gene>